<proteinExistence type="predicted"/>
<organism evidence="1 2">
    <name type="scientific">Aphanomyces astaci</name>
    <name type="common">Crayfish plague agent</name>
    <dbReference type="NCBI Taxonomy" id="112090"/>
    <lineage>
        <taxon>Eukaryota</taxon>
        <taxon>Sar</taxon>
        <taxon>Stramenopiles</taxon>
        <taxon>Oomycota</taxon>
        <taxon>Saprolegniomycetes</taxon>
        <taxon>Saprolegniales</taxon>
        <taxon>Verrucalvaceae</taxon>
        <taxon>Aphanomyces</taxon>
    </lineage>
</organism>
<reference evidence="1 2" key="1">
    <citation type="submission" date="2018-08" db="EMBL/GenBank/DDBJ databases">
        <title>Aphanomyces genome sequencing and annotation.</title>
        <authorList>
            <person name="Minardi D."/>
            <person name="Oidtmann B."/>
            <person name="Van Der Giezen M."/>
            <person name="Studholme D.J."/>
        </authorList>
    </citation>
    <scope>NUCLEOTIDE SEQUENCE [LARGE SCALE GENOMIC DNA]</scope>
    <source>
        <strain evidence="1 2">FDL457</strain>
    </source>
</reference>
<comment type="caution">
    <text evidence="1">The sequence shown here is derived from an EMBL/GenBank/DDBJ whole genome shotgun (WGS) entry which is preliminary data.</text>
</comment>
<protein>
    <submittedName>
        <fullName evidence="1">Uncharacterized protein</fullName>
    </submittedName>
</protein>
<dbReference type="Proteomes" id="UP000286510">
    <property type="component" value="Unassembled WGS sequence"/>
</dbReference>
<dbReference type="EMBL" id="QUTF01025100">
    <property type="protein sequence ID" value="RHY84026.1"/>
    <property type="molecule type" value="Genomic_DNA"/>
</dbReference>
<sequence length="120" mass="13562">MDERSESVRDVPDVHAWLLVENFTISRKLLTHCLNTSDVIFPASHAHVKFYAKADPVLVALKNVYSTNTDDDTSLGDPVSSYVLMGKVTFDALNDIHDCTRQFDMLMASNPLKHDIRKLK</sequence>
<dbReference type="AlphaFoldDB" id="A0A3R6WKU3"/>
<evidence type="ECO:0000313" key="2">
    <source>
        <dbReference type="Proteomes" id="UP000286510"/>
    </source>
</evidence>
<evidence type="ECO:0000313" key="1">
    <source>
        <dbReference type="EMBL" id="RHY84026.1"/>
    </source>
</evidence>
<name>A0A3R6WKU3_APHAT</name>
<accession>A0A3R6WKU3</accession>
<gene>
    <name evidence="1" type="ORF">DYB26_011025</name>
</gene>
<dbReference type="VEuPathDB" id="FungiDB:H257_18334"/>